<organism evidence="3">
    <name type="scientific">Panicum hallii</name>
    <dbReference type="NCBI Taxonomy" id="206008"/>
    <lineage>
        <taxon>Eukaryota</taxon>
        <taxon>Viridiplantae</taxon>
        <taxon>Streptophyta</taxon>
        <taxon>Embryophyta</taxon>
        <taxon>Tracheophyta</taxon>
        <taxon>Spermatophyta</taxon>
        <taxon>Magnoliopsida</taxon>
        <taxon>Liliopsida</taxon>
        <taxon>Poales</taxon>
        <taxon>Poaceae</taxon>
        <taxon>PACMAD clade</taxon>
        <taxon>Panicoideae</taxon>
        <taxon>Panicodae</taxon>
        <taxon>Paniceae</taxon>
        <taxon>Panicinae</taxon>
        <taxon>Panicum</taxon>
        <taxon>Panicum sect. Panicum</taxon>
    </lineage>
</organism>
<proteinExistence type="predicted"/>
<evidence type="ECO:0000313" key="3">
    <source>
        <dbReference type="EMBL" id="PVH38891.1"/>
    </source>
</evidence>
<dbReference type="AlphaFoldDB" id="A0A2T8IMJ2"/>
<feature type="coiled-coil region" evidence="1">
    <location>
        <begin position="455"/>
        <end position="500"/>
    </location>
</feature>
<dbReference type="Proteomes" id="UP000243499">
    <property type="component" value="Chromosome 5"/>
</dbReference>
<gene>
    <name evidence="3" type="ORF">PAHAL_5G383000</name>
</gene>
<name>A0A2T8IMJ2_9POAL</name>
<sequence length="524" mass="59574">MPRNMYELERDERVREVQELFASLGIPILAEDVRDVFSKKEKCMGKTIESDNEYDPSSDIDNQCDSDDDYDDDLNNEDTTEVRAMVPRTRPKKQKMTQMAAAKQLPPCSPTKFTRKQAARPTGGRPPPRDANQLPPCTPTRLTRQQAAMALPGGRPPPRDANQLPPCTPTRLTRQQAAMASPGGRPPPRDVNQLPPIGLGIEKMIKRGNKLPIQVAEGKKRPDVPLQAAKLASETGVALRDKLPIYTSWKLYEKDGGPVEVQKVLDKVANRLDVDVKNDGPSKSACTDIIKKGVKQHRYHLKRKYFDESLTLEQLLAKEPPPKMKKEEWIQLVKYWCDPKNQEKSAKNKVNRSKVQLHQKTGSRSYIAYRYSLRPKYNNSDPDAVEFFGECMNSSKNGRTPLANEIYERMVAEKDREPEEGEAKKSPTKIVDETLSEISRSSTFLPNMAAQARIRAEFEASLQAEREEAARKREELQTQLEAQQAALEENQNLLWQTQEEVRGMIRRFEETNALLRAVLKLQKD</sequence>
<dbReference type="PANTHER" id="PTHR33063">
    <property type="entry name" value="OS02G0583500 PROTEIN"/>
    <property type="match status" value="1"/>
</dbReference>
<reference evidence="3" key="1">
    <citation type="submission" date="2018-04" db="EMBL/GenBank/DDBJ databases">
        <title>WGS assembly of Panicum hallii.</title>
        <authorList>
            <person name="Lovell J."/>
            <person name="Jenkins J."/>
            <person name="Lowry D."/>
            <person name="Mamidi S."/>
            <person name="Sreedasyam A."/>
            <person name="Weng X."/>
            <person name="Barry K."/>
            <person name="Bonette J."/>
            <person name="Campitelli B."/>
            <person name="Daum C."/>
            <person name="Gordon S."/>
            <person name="Gould B."/>
            <person name="Lipzen A."/>
            <person name="Macqueen A."/>
            <person name="Palacio-Mejia J."/>
            <person name="Plott C."/>
            <person name="Shakirov E."/>
            <person name="Shu S."/>
            <person name="Yoshinaga Y."/>
            <person name="Zane M."/>
            <person name="Rokhsar D."/>
            <person name="Grimwood J."/>
            <person name="Schmutz J."/>
            <person name="Juenger T."/>
        </authorList>
    </citation>
    <scope>NUCLEOTIDE SEQUENCE [LARGE SCALE GENOMIC DNA]</scope>
    <source>
        <strain evidence="3">FIL2</strain>
    </source>
</reference>
<dbReference type="InterPro" id="IPR004252">
    <property type="entry name" value="Probable_transposase_24"/>
</dbReference>
<protein>
    <submittedName>
        <fullName evidence="3">Uncharacterized protein</fullName>
    </submittedName>
</protein>
<feature type="compositionally biased region" description="Acidic residues" evidence="2">
    <location>
        <begin position="50"/>
        <end position="79"/>
    </location>
</feature>
<feature type="region of interest" description="Disordered" evidence="2">
    <location>
        <begin position="45"/>
        <end position="139"/>
    </location>
</feature>
<dbReference type="Gramene" id="PVH38891">
    <property type="protein sequence ID" value="PVH38891"/>
    <property type="gene ID" value="PAHAL_5G383000"/>
</dbReference>
<evidence type="ECO:0000256" key="2">
    <source>
        <dbReference type="SAM" id="MobiDB-lite"/>
    </source>
</evidence>
<dbReference type="PANTHER" id="PTHR33063:SF16">
    <property type="entry name" value="OS02G0241300 PROTEIN"/>
    <property type="match status" value="1"/>
</dbReference>
<evidence type="ECO:0000256" key="1">
    <source>
        <dbReference type="SAM" id="Coils"/>
    </source>
</evidence>
<accession>A0A2T8IMJ2</accession>
<dbReference type="Pfam" id="PF03004">
    <property type="entry name" value="Transposase_24"/>
    <property type="match status" value="1"/>
</dbReference>
<keyword evidence="1" id="KW-0175">Coiled coil</keyword>
<dbReference type="EMBL" id="CM008050">
    <property type="protein sequence ID" value="PVH38891.1"/>
    <property type="molecule type" value="Genomic_DNA"/>
</dbReference>